<proteinExistence type="predicted"/>
<dbReference type="Proteomes" id="UP001335325">
    <property type="component" value="Chromosome"/>
</dbReference>
<evidence type="ECO:0008006" key="3">
    <source>
        <dbReference type="Google" id="ProtNLM"/>
    </source>
</evidence>
<dbReference type="RefSeq" id="WP_326751196.1">
    <property type="nucleotide sequence ID" value="NZ_CP109134.1"/>
</dbReference>
<name>A0ABZ1GFI9_9ACTN</name>
<dbReference type="GeneID" id="91541595"/>
<reference evidence="1 2" key="1">
    <citation type="submission" date="2022-10" db="EMBL/GenBank/DDBJ databases">
        <title>The complete genomes of actinobacterial strains from the NBC collection.</title>
        <authorList>
            <person name="Joergensen T.S."/>
            <person name="Alvarez Arevalo M."/>
            <person name="Sterndorff E.B."/>
            <person name="Faurdal D."/>
            <person name="Vuksanovic O."/>
            <person name="Mourched A.-S."/>
            <person name="Charusanti P."/>
            <person name="Shaw S."/>
            <person name="Blin K."/>
            <person name="Weber T."/>
        </authorList>
    </citation>
    <scope>NUCLEOTIDE SEQUENCE [LARGE SCALE GENOMIC DNA]</scope>
    <source>
        <strain evidence="1 2">NBC 01753</strain>
    </source>
</reference>
<organism evidence="1 2">
    <name type="scientific">Streptomyces hirsutus</name>
    <dbReference type="NCBI Taxonomy" id="35620"/>
    <lineage>
        <taxon>Bacteria</taxon>
        <taxon>Bacillati</taxon>
        <taxon>Actinomycetota</taxon>
        <taxon>Actinomycetes</taxon>
        <taxon>Kitasatosporales</taxon>
        <taxon>Streptomycetaceae</taxon>
        <taxon>Streptomyces</taxon>
    </lineage>
</organism>
<keyword evidence="2" id="KW-1185">Reference proteome</keyword>
<evidence type="ECO:0000313" key="1">
    <source>
        <dbReference type="EMBL" id="WSD04902.1"/>
    </source>
</evidence>
<dbReference type="EMBL" id="CP109134">
    <property type="protein sequence ID" value="WSD04902.1"/>
    <property type="molecule type" value="Genomic_DNA"/>
</dbReference>
<evidence type="ECO:0000313" key="2">
    <source>
        <dbReference type="Proteomes" id="UP001335325"/>
    </source>
</evidence>
<sequence>MRDEAAPLADGRLLDAWEAAGELAPVGRPIALLAAAYRRDFGWLADQPLGRRDALLVRLRRALAGDRLDAVAACPGCGEAVELDFSLGMLWEADGPDPAGDGPDGPRELTVTTGRYEVRCRPVTTADLAAVRTAPDRARALLERCVPHARRAGEPVPPADLPDEVRAAVEEALVAADPHAETLLGLRCPACDTQWWAGLDLAAFLWADVERLALRTLREVDTLARAYGWREADILAMGRTRRRRYLDLVTA</sequence>
<gene>
    <name evidence="1" type="ORF">OIE73_03455</name>
</gene>
<accession>A0ABZ1GFI9</accession>
<protein>
    <recommendedName>
        <fullName evidence="3">Phage baseplate protein</fullName>
    </recommendedName>
</protein>